<feature type="compositionally biased region" description="Basic and acidic residues" evidence="1">
    <location>
        <begin position="294"/>
        <end position="311"/>
    </location>
</feature>
<reference evidence="3" key="2">
    <citation type="journal article" date="2009" name="Genome Res.">
        <title>Comparative genomic analyses of the human fungal pathogens Coccidioides and their relatives.</title>
        <authorList>
            <person name="Sharpton T.J."/>
            <person name="Stajich J.E."/>
            <person name="Rounsley S.D."/>
            <person name="Gardner M.J."/>
            <person name="Wortman J.R."/>
            <person name="Jordar V.S."/>
            <person name="Maiti R."/>
            <person name="Kodira C.D."/>
            <person name="Neafsey D.E."/>
            <person name="Zeng Q."/>
            <person name="Hung C.-Y."/>
            <person name="McMahan C."/>
            <person name="Muszewska A."/>
            <person name="Grynberg M."/>
            <person name="Mandel M.A."/>
            <person name="Kellner E.M."/>
            <person name="Barker B.M."/>
            <person name="Galgiani J.N."/>
            <person name="Orbach M.J."/>
            <person name="Kirkland T.N."/>
            <person name="Cole G.T."/>
            <person name="Henn M.R."/>
            <person name="Birren B.W."/>
            <person name="Taylor J.W."/>
        </authorList>
    </citation>
    <scope>NUCLEOTIDE SEQUENCE [LARGE SCALE GENOMIC DNA]</scope>
    <source>
        <strain evidence="3">RMSCC 3488</strain>
    </source>
</reference>
<feature type="compositionally biased region" description="Basic and acidic residues" evidence="1">
    <location>
        <begin position="19"/>
        <end position="28"/>
    </location>
</feature>
<dbReference type="AlphaFoldDB" id="A0A0J6FSA0"/>
<feature type="compositionally biased region" description="Basic and acidic residues" evidence="1">
    <location>
        <begin position="319"/>
        <end position="330"/>
    </location>
</feature>
<name>A0A0J6FSA0_COCPO</name>
<feature type="compositionally biased region" description="Polar residues" evidence="1">
    <location>
        <begin position="233"/>
        <end position="257"/>
    </location>
</feature>
<protein>
    <submittedName>
        <fullName evidence="2">Uncharacterized protein</fullName>
    </submittedName>
</protein>
<reference evidence="3" key="3">
    <citation type="journal article" date="2010" name="Genome Res.">
        <title>Population genomic sequencing of Coccidioides fungi reveals recent hybridization and transposon control.</title>
        <authorList>
            <person name="Neafsey D.E."/>
            <person name="Barker B.M."/>
            <person name="Sharpton T.J."/>
            <person name="Stajich J.E."/>
            <person name="Park D.J."/>
            <person name="Whiston E."/>
            <person name="Hung C.-Y."/>
            <person name="McMahan C."/>
            <person name="White J."/>
            <person name="Sykes S."/>
            <person name="Heiman D."/>
            <person name="Young S."/>
            <person name="Zeng Q."/>
            <person name="Abouelleil A."/>
            <person name="Aftuck L."/>
            <person name="Bessette D."/>
            <person name="Brown A."/>
            <person name="FitzGerald M."/>
            <person name="Lui A."/>
            <person name="Macdonald J.P."/>
            <person name="Priest M."/>
            <person name="Orbach M.J."/>
            <person name="Galgiani J.N."/>
            <person name="Kirkland T.N."/>
            <person name="Cole G.T."/>
            <person name="Birren B.W."/>
            <person name="Henn M.R."/>
            <person name="Taylor J.W."/>
            <person name="Rounsley S.D."/>
        </authorList>
    </citation>
    <scope>NUCLEOTIDE SEQUENCE [LARGE SCALE GENOMIC DNA]</scope>
    <source>
        <strain evidence="3">RMSCC 3488</strain>
    </source>
</reference>
<dbReference type="OrthoDB" id="5388207at2759"/>
<sequence length="358" mass="37094">MEMIKNVYHITEKAIWGEQRPEATREEPISGVKGEGTPSDPYDAGNVTGDEPISGVQGQGTASDPYDAGNLSPSEPVGHSECHVFGPARGSFDQGISHHSGAGTSSLPDSSPGVPQPSGILSSGAADTGSSMAHTRQAYIPLTEDTKVKSIGSVPRGNGPSTLGGREPFKTAPSNAPGTGPTEPAGSKHPTSPPTAQASTSPSIKQQDLGGQRRTSALELTEAYHNRAGLEGSPSQSSPTASTKKSLADSSNEQTNPAKAKGEGPEQKPVEEKVVRSTGFAAEGGNFDASEPGAGKEADRLLEEQQKRHPDAAPVKGAMLEKEKSTEHHGGLWTGTHKAGISFSKAKDKLHIGKHHDS</sequence>
<evidence type="ECO:0000256" key="1">
    <source>
        <dbReference type="SAM" id="MobiDB-lite"/>
    </source>
</evidence>
<evidence type="ECO:0000313" key="2">
    <source>
        <dbReference type="EMBL" id="KMM71939.1"/>
    </source>
</evidence>
<evidence type="ECO:0000313" key="3">
    <source>
        <dbReference type="Proteomes" id="UP000054567"/>
    </source>
</evidence>
<feature type="region of interest" description="Disordered" evidence="1">
    <location>
        <begin position="14"/>
        <end position="358"/>
    </location>
</feature>
<feature type="compositionally biased region" description="Basic and acidic residues" evidence="1">
    <location>
        <begin position="345"/>
        <end position="358"/>
    </location>
</feature>
<accession>A0A0J6FSA0</accession>
<feature type="compositionally biased region" description="Low complexity" evidence="1">
    <location>
        <begin position="194"/>
        <end position="203"/>
    </location>
</feature>
<feature type="compositionally biased region" description="Basic and acidic residues" evidence="1">
    <location>
        <begin position="260"/>
        <end position="275"/>
    </location>
</feature>
<dbReference type="Proteomes" id="UP000054567">
    <property type="component" value="Unassembled WGS sequence"/>
</dbReference>
<organism evidence="2 3">
    <name type="scientific">Coccidioides posadasii RMSCC 3488</name>
    <dbReference type="NCBI Taxonomy" id="454284"/>
    <lineage>
        <taxon>Eukaryota</taxon>
        <taxon>Fungi</taxon>
        <taxon>Dikarya</taxon>
        <taxon>Ascomycota</taxon>
        <taxon>Pezizomycotina</taxon>
        <taxon>Eurotiomycetes</taxon>
        <taxon>Eurotiomycetidae</taxon>
        <taxon>Onygenales</taxon>
        <taxon>Onygenaceae</taxon>
        <taxon>Coccidioides</taxon>
    </lineage>
</organism>
<gene>
    <name evidence="2" type="ORF">CPAG_08239</name>
</gene>
<dbReference type="EMBL" id="DS268113">
    <property type="protein sequence ID" value="KMM71939.1"/>
    <property type="molecule type" value="Genomic_DNA"/>
</dbReference>
<proteinExistence type="predicted"/>
<dbReference type="VEuPathDB" id="FungiDB:CPAG_08239"/>
<reference evidence="2 3" key="1">
    <citation type="submission" date="2007-06" db="EMBL/GenBank/DDBJ databases">
        <title>The Genome Sequence of Coccidioides posadasii RMSCC_3488.</title>
        <authorList>
            <consortium name="Coccidioides Genome Resources Consortium"/>
            <consortium name="The Broad Institute Genome Sequencing Platform"/>
            <person name="Henn M.R."/>
            <person name="Sykes S."/>
            <person name="Young S."/>
            <person name="Jaffe D."/>
            <person name="Berlin A."/>
            <person name="Alvarez P."/>
            <person name="Butler J."/>
            <person name="Gnerre S."/>
            <person name="Grabherr M."/>
            <person name="Mauceli E."/>
            <person name="Brockman W."/>
            <person name="Kodira C."/>
            <person name="Alvarado L."/>
            <person name="Zeng Q."/>
            <person name="Crawford M."/>
            <person name="Antoine C."/>
            <person name="Devon K."/>
            <person name="Galgiani J."/>
            <person name="Orsborn K."/>
            <person name="Lewis M.L."/>
            <person name="Nusbaum C."/>
            <person name="Galagan J."/>
            <person name="Birren B."/>
        </authorList>
    </citation>
    <scope>NUCLEOTIDE SEQUENCE [LARGE SCALE GENOMIC DNA]</scope>
    <source>
        <strain evidence="2 3">RMSCC 3488</strain>
    </source>
</reference>